<feature type="chain" id="PRO_5019555517" evidence="2">
    <location>
        <begin position="32"/>
        <end position="75"/>
    </location>
</feature>
<feature type="signal peptide" evidence="2">
    <location>
        <begin position="1"/>
        <end position="31"/>
    </location>
</feature>
<protein>
    <submittedName>
        <fullName evidence="3">Uncharacterized protein</fullName>
    </submittedName>
</protein>
<dbReference type="PROSITE" id="PS51318">
    <property type="entry name" value="TAT"/>
    <property type="match status" value="1"/>
</dbReference>
<sequence length="75" mass="7192">MPKHLRTTLATAAATALAAGLLTAATGTASAADRAAPAANGRQGDFNGDGSRFLSPPAVDISTAGAPQLGSIMAG</sequence>
<accession>A0A3S9YF82</accession>
<evidence type="ECO:0000313" key="4">
    <source>
        <dbReference type="Proteomes" id="UP000275579"/>
    </source>
</evidence>
<organism evidence="3 4">
    <name type="scientific">Streptomyces lydicus</name>
    <dbReference type="NCBI Taxonomy" id="47763"/>
    <lineage>
        <taxon>Bacteria</taxon>
        <taxon>Bacillati</taxon>
        <taxon>Actinomycetota</taxon>
        <taxon>Actinomycetes</taxon>
        <taxon>Kitasatosporales</taxon>
        <taxon>Streptomycetaceae</taxon>
        <taxon>Streptomyces</taxon>
    </lineage>
</organism>
<dbReference type="Proteomes" id="UP000275579">
    <property type="component" value="Chromosome"/>
</dbReference>
<name>A0A3S9YF82_9ACTN</name>
<keyword evidence="2" id="KW-0732">Signal</keyword>
<dbReference type="EMBL" id="CP029042">
    <property type="protein sequence ID" value="AZS73564.1"/>
    <property type="molecule type" value="Genomic_DNA"/>
</dbReference>
<feature type="region of interest" description="Disordered" evidence="1">
    <location>
        <begin position="31"/>
        <end position="54"/>
    </location>
</feature>
<evidence type="ECO:0000256" key="2">
    <source>
        <dbReference type="SAM" id="SignalP"/>
    </source>
</evidence>
<evidence type="ECO:0000256" key="1">
    <source>
        <dbReference type="SAM" id="MobiDB-lite"/>
    </source>
</evidence>
<dbReference type="RefSeq" id="WP_127152534.1">
    <property type="nucleotide sequence ID" value="NZ_CP029042.1"/>
</dbReference>
<evidence type="ECO:0000313" key="3">
    <source>
        <dbReference type="EMBL" id="AZS73564.1"/>
    </source>
</evidence>
<dbReference type="AlphaFoldDB" id="A0A3S9YF82"/>
<gene>
    <name evidence="3" type="ORF">DDE74_23755</name>
</gene>
<reference evidence="3 4" key="1">
    <citation type="submission" date="2018-04" db="EMBL/GenBank/DDBJ databases">
        <title>Complete genome sequences of Streptomyces lydicus strain WYEC and characterization of antagonistic properties of biological control agents.</title>
        <authorList>
            <person name="Mariita R.M."/>
            <person name="Sello J.K."/>
        </authorList>
    </citation>
    <scope>NUCLEOTIDE SEQUENCE [LARGE SCALE GENOMIC DNA]</scope>
    <source>
        <strain evidence="3 4">WYEC 108</strain>
    </source>
</reference>
<dbReference type="InterPro" id="IPR006311">
    <property type="entry name" value="TAT_signal"/>
</dbReference>
<proteinExistence type="predicted"/>